<keyword evidence="7 13" id="KW-0812">Transmembrane</keyword>
<feature type="signal peptide" evidence="14">
    <location>
        <begin position="1"/>
        <end position="24"/>
    </location>
</feature>
<evidence type="ECO:0000313" key="17">
    <source>
        <dbReference type="EMBL" id="VVU52346.1"/>
    </source>
</evidence>
<feature type="chain" id="PRO_5026773910" description="Biopolymer transport protein ExbB" evidence="14">
    <location>
        <begin position="25"/>
        <end position="312"/>
    </location>
</feature>
<feature type="transmembrane region" description="Helical" evidence="13">
    <location>
        <begin position="89"/>
        <end position="110"/>
    </location>
</feature>
<dbReference type="PANTHER" id="PTHR30625:SF14">
    <property type="entry name" value="BIOPOLYMER TRANSPORT PROTEIN EXBB"/>
    <property type="match status" value="1"/>
</dbReference>
<dbReference type="InterPro" id="IPR002898">
    <property type="entry name" value="MotA_ExbB_proton_chnl"/>
</dbReference>
<keyword evidence="19" id="KW-1185">Reference proteome</keyword>
<keyword evidence="5" id="KW-1003">Cell membrane</keyword>
<evidence type="ECO:0000256" key="5">
    <source>
        <dbReference type="ARBA" id="ARBA00022475"/>
    </source>
</evidence>
<evidence type="ECO:0000256" key="13">
    <source>
        <dbReference type="SAM" id="Phobius"/>
    </source>
</evidence>
<dbReference type="EMBL" id="CABVLY010000022">
    <property type="protein sequence ID" value="VVU52346.1"/>
    <property type="molecule type" value="Genomic_DNA"/>
</dbReference>
<keyword evidence="9 13" id="KW-1133">Transmembrane helix</keyword>
<dbReference type="PANTHER" id="PTHR30625">
    <property type="entry name" value="PROTEIN TOLQ"/>
    <property type="match status" value="1"/>
</dbReference>
<evidence type="ECO:0000313" key="18">
    <source>
        <dbReference type="Proteomes" id="UP000494201"/>
    </source>
</evidence>
<evidence type="ECO:0000256" key="12">
    <source>
        <dbReference type="RuleBase" id="RU004057"/>
    </source>
</evidence>
<evidence type="ECO:0000256" key="10">
    <source>
        <dbReference type="ARBA" id="ARBA00023136"/>
    </source>
</evidence>
<dbReference type="GO" id="GO:0017038">
    <property type="term" value="P:protein import"/>
    <property type="evidence" value="ECO:0007669"/>
    <property type="project" value="TreeGrafter"/>
</dbReference>
<proteinExistence type="inferred from homology"/>
<evidence type="ECO:0000256" key="14">
    <source>
        <dbReference type="SAM" id="SignalP"/>
    </source>
</evidence>
<evidence type="ECO:0000259" key="15">
    <source>
        <dbReference type="Pfam" id="PF01618"/>
    </source>
</evidence>
<feature type="transmembrane region" description="Helical" evidence="13">
    <location>
        <begin position="196"/>
        <end position="219"/>
    </location>
</feature>
<reference evidence="16 19" key="2">
    <citation type="submission" date="2021-02" db="EMBL/GenBank/DDBJ databases">
        <title>Draft genome of the type strains Burkholderia anthina DSM16086.</title>
        <authorList>
            <person name="Hertel R."/>
            <person name="Meissner J."/>
            <person name="Poehlein A."/>
            <person name="Daniel R."/>
            <person name="Commichau F.M."/>
        </authorList>
    </citation>
    <scope>NUCLEOTIDE SEQUENCE [LARGE SCALE GENOMIC DNA]</scope>
    <source>
        <strain evidence="16 19">DSM 16086</strain>
    </source>
</reference>
<dbReference type="AlphaFoldDB" id="A0A6P2GGE8"/>
<dbReference type="GO" id="GO:0005886">
    <property type="term" value="C:plasma membrane"/>
    <property type="evidence" value="ECO:0007669"/>
    <property type="project" value="UniProtKB-SubCell"/>
</dbReference>
<evidence type="ECO:0000256" key="9">
    <source>
        <dbReference type="ARBA" id="ARBA00022989"/>
    </source>
</evidence>
<accession>A0A6P2GGE8</accession>
<evidence type="ECO:0000256" key="4">
    <source>
        <dbReference type="ARBA" id="ARBA00022448"/>
    </source>
</evidence>
<dbReference type="GeneID" id="56503142"/>
<protein>
    <recommendedName>
        <fullName evidence="3">Biopolymer transport protein ExbB</fullName>
    </recommendedName>
</protein>
<dbReference type="Proteomes" id="UP000494201">
    <property type="component" value="Unassembled WGS sequence"/>
</dbReference>
<dbReference type="Proteomes" id="UP000755577">
    <property type="component" value="Unassembled WGS sequence"/>
</dbReference>
<keyword evidence="4 12" id="KW-0813">Transport</keyword>
<comment type="function">
    <text evidence="11">Involved in the TonB-dependent energy-dependent transport of various receptor-bound substrates. Protects ExbD from proteolytic degradation and functionally stabilizes TonB.</text>
</comment>
<evidence type="ECO:0000313" key="16">
    <source>
        <dbReference type="EMBL" id="MBM2771484.1"/>
    </source>
</evidence>
<gene>
    <name evidence="17" type="ORF">BAN20980_05081</name>
    <name evidence="16" type="ORF">JQK92_34310</name>
</gene>
<evidence type="ECO:0000256" key="2">
    <source>
        <dbReference type="ARBA" id="ARBA00011471"/>
    </source>
</evidence>
<evidence type="ECO:0000256" key="8">
    <source>
        <dbReference type="ARBA" id="ARBA00022927"/>
    </source>
</evidence>
<dbReference type="RefSeq" id="WP_174927786.1">
    <property type="nucleotide sequence ID" value="NZ_CABVLY010000022.1"/>
</dbReference>
<comment type="subcellular location">
    <subcellularLocation>
        <location evidence="1">Cell inner membrane</location>
        <topology evidence="1">Multi-pass membrane protein</topology>
    </subcellularLocation>
    <subcellularLocation>
        <location evidence="12">Membrane</location>
        <topology evidence="12">Multi-pass membrane protein</topology>
    </subcellularLocation>
</comment>
<keyword evidence="8 12" id="KW-0653">Protein transport</keyword>
<evidence type="ECO:0000256" key="3">
    <source>
        <dbReference type="ARBA" id="ARBA00022093"/>
    </source>
</evidence>
<feature type="transmembrane region" description="Helical" evidence="13">
    <location>
        <begin position="243"/>
        <end position="264"/>
    </location>
</feature>
<reference evidence="17 18" key="1">
    <citation type="submission" date="2019-09" db="EMBL/GenBank/DDBJ databases">
        <authorList>
            <person name="Depoorter E."/>
        </authorList>
    </citation>
    <scope>NUCLEOTIDE SEQUENCE [LARGE SCALE GENOMIC DNA]</scope>
    <source>
        <strain evidence="17">LMG 20980</strain>
    </source>
</reference>
<keyword evidence="6" id="KW-0997">Cell inner membrane</keyword>
<evidence type="ECO:0000256" key="11">
    <source>
        <dbReference type="ARBA" id="ARBA00024816"/>
    </source>
</evidence>
<evidence type="ECO:0000256" key="7">
    <source>
        <dbReference type="ARBA" id="ARBA00022692"/>
    </source>
</evidence>
<keyword evidence="10 13" id="KW-0472">Membrane</keyword>
<keyword evidence="14" id="KW-0732">Signal</keyword>
<dbReference type="Pfam" id="PF01618">
    <property type="entry name" value="MotA_ExbB"/>
    <property type="match status" value="1"/>
</dbReference>
<dbReference type="InterPro" id="IPR050790">
    <property type="entry name" value="ExbB/TolQ_transport"/>
</dbReference>
<evidence type="ECO:0000256" key="1">
    <source>
        <dbReference type="ARBA" id="ARBA00004429"/>
    </source>
</evidence>
<dbReference type="EMBL" id="JAFCIQ010000046">
    <property type="protein sequence ID" value="MBM2771484.1"/>
    <property type="molecule type" value="Genomic_DNA"/>
</dbReference>
<evidence type="ECO:0000313" key="19">
    <source>
        <dbReference type="Proteomes" id="UP000755577"/>
    </source>
</evidence>
<comment type="similarity">
    <text evidence="12">Belongs to the exbB/tolQ family.</text>
</comment>
<sequence length="312" mass="32084">MKKRFRAALAASLMITAGIGGTLAAPQAVLAQEGAASAPGPAASGTALTAAAPAAASAADRAVPPPEPATSATVENPYGLGALWANGDFVARFVLGLLVVMSLGSWYIMITKFLEQVRANSRAKSADEQVWNAPTLAEGAAQLDDASPFRFIAENAIEAGEHHDTALLDSVDRNTWIDLNIERSITNVSNRLQDGLAFLGTVGSTAPFVGLFGTVWGIYHALTAIGIAGQASIDKVAGPVGEALIMTAIGLAVAVPAVLGYNFLVRRNKSVMERVRDFGAQLHTVLLAGGRRAAGSIATSAAQSPQALAVQS</sequence>
<organism evidence="17 18">
    <name type="scientific">Burkholderia anthina</name>
    <dbReference type="NCBI Taxonomy" id="179879"/>
    <lineage>
        <taxon>Bacteria</taxon>
        <taxon>Pseudomonadati</taxon>
        <taxon>Pseudomonadota</taxon>
        <taxon>Betaproteobacteria</taxon>
        <taxon>Burkholderiales</taxon>
        <taxon>Burkholderiaceae</taxon>
        <taxon>Burkholderia</taxon>
        <taxon>Burkholderia cepacia complex</taxon>
    </lineage>
</organism>
<evidence type="ECO:0000256" key="6">
    <source>
        <dbReference type="ARBA" id="ARBA00022519"/>
    </source>
</evidence>
<feature type="domain" description="MotA/TolQ/ExbB proton channel" evidence="15">
    <location>
        <begin position="169"/>
        <end position="275"/>
    </location>
</feature>
<name>A0A6P2GGE8_9BURK</name>
<comment type="subunit">
    <text evidence="2">The accessory proteins ExbB and ExbD seem to form a complex with TonB.</text>
</comment>